<name>A0A9Q0M1N6_BLOTA</name>
<dbReference type="OMA" id="HRKFAKH"/>
<dbReference type="AlphaFoldDB" id="A0A9Q0M1N6"/>
<dbReference type="Proteomes" id="UP001142055">
    <property type="component" value="Chromosome 3"/>
</dbReference>
<gene>
    <name evidence="1" type="ORF">RDWZM_007424</name>
</gene>
<sequence>MSGQHRSSLNKLLLVGLTLFFICYLMNSVEAYRAFKAHRKFAKHLFRFVKKEKHFFKKKGLEAAALLAISGVGKKKVFPVPFPLPIPVVHQPIIHEVLPFGKFAAKGATKGIALDLLTTAKTGGLGGLGGVGGIGHGIGGIGGHGIGGGGFGGLGGIGGLGLGGGLGGLGF</sequence>
<keyword evidence="2" id="KW-1185">Reference proteome</keyword>
<proteinExistence type="predicted"/>
<organism evidence="1 2">
    <name type="scientific">Blomia tropicalis</name>
    <name type="common">Mite</name>
    <dbReference type="NCBI Taxonomy" id="40697"/>
    <lineage>
        <taxon>Eukaryota</taxon>
        <taxon>Metazoa</taxon>
        <taxon>Ecdysozoa</taxon>
        <taxon>Arthropoda</taxon>
        <taxon>Chelicerata</taxon>
        <taxon>Arachnida</taxon>
        <taxon>Acari</taxon>
        <taxon>Acariformes</taxon>
        <taxon>Sarcoptiformes</taxon>
        <taxon>Astigmata</taxon>
        <taxon>Glycyphagoidea</taxon>
        <taxon>Echimyopodidae</taxon>
        <taxon>Blomia</taxon>
    </lineage>
</organism>
<dbReference type="EMBL" id="JAPWDV010000003">
    <property type="protein sequence ID" value="KAJ6216267.1"/>
    <property type="molecule type" value="Genomic_DNA"/>
</dbReference>
<comment type="caution">
    <text evidence="1">The sequence shown here is derived from an EMBL/GenBank/DDBJ whole genome shotgun (WGS) entry which is preliminary data.</text>
</comment>
<evidence type="ECO:0000313" key="2">
    <source>
        <dbReference type="Proteomes" id="UP001142055"/>
    </source>
</evidence>
<reference evidence="1" key="1">
    <citation type="submission" date="2022-12" db="EMBL/GenBank/DDBJ databases">
        <title>Genome assemblies of Blomia tropicalis.</title>
        <authorList>
            <person name="Cui Y."/>
        </authorList>
    </citation>
    <scope>NUCLEOTIDE SEQUENCE</scope>
    <source>
        <tissue evidence="1">Adult mites</tissue>
    </source>
</reference>
<protein>
    <submittedName>
        <fullName evidence="1">Uncharacterized protein</fullName>
    </submittedName>
</protein>
<accession>A0A9Q0M1N6</accession>
<evidence type="ECO:0000313" key="1">
    <source>
        <dbReference type="EMBL" id="KAJ6216267.1"/>
    </source>
</evidence>